<dbReference type="EMBL" id="KL584759">
    <property type="protein sequence ID" value="KEQ95546.1"/>
    <property type="molecule type" value="Genomic_DNA"/>
</dbReference>
<keyword evidence="2" id="KW-1185">Reference proteome</keyword>
<dbReference type="HOGENOM" id="CLU_2721810_0_0_1"/>
<reference evidence="1 2" key="1">
    <citation type="journal article" date="2014" name="BMC Genomics">
        <title>Genome sequencing of four Aureobasidium pullulans varieties: biotechnological potential, stress tolerance, and description of new species.</title>
        <authorList>
            <person name="Gostin Ar C."/>
            <person name="Ohm R.A."/>
            <person name="Kogej T."/>
            <person name="Sonjak S."/>
            <person name="Turk M."/>
            <person name="Zajc J."/>
            <person name="Zalar P."/>
            <person name="Grube M."/>
            <person name="Sun H."/>
            <person name="Han J."/>
            <person name="Sharma A."/>
            <person name="Chiniquy J."/>
            <person name="Ngan C.Y."/>
            <person name="Lipzen A."/>
            <person name="Barry K."/>
            <person name="Grigoriev I.V."/>
            <person name="Gunde-Cimerman N."/>
        </authorList>
    </citation>
    <scope>NUCLEOTIDE SEQUENCE [LARGE SCALE GENOMIC DNA]</scope>
    <source>
        <strain evidence="1 2">EXF-2481</strain>
    </source>
</reference>
<accession>A0A074Z9T1</accession>
<evidence type="ECO:0000313" key="2">
    <source>
        <dbReference type="Proteomes" id="UP000030641"/>
    </source>
</evidence>
<name>A0A074Z9T1_AURSE</name>
<proteinExistence type="predicted"/>
<dbReference type="AlphaFoldDB" id="A0A074Z9T1"/>
<dbReference type="Proteomes" id="UP000030641">
    <property type="component" value="Unassembled WGS sequence"/>
</dbReference>
<organism evidence="1 2">
    <name type="scientific">Aureobasidium subglaciale (strain EXF-2481)</name>
    <name type="common">Aureobasidium pullulans var. subglaciale</name>
    <dbReference type="NCBI Taxonomy" id="1043005"/>
    <lineage>
        <taxon>Eukaryota</taxon>
        <taxon>Fungi</taxon>
        <taxon>Dikarya</taxon>
        <taxon>Ascomycota</taxon>
        <taxon>Pezizomycotina</taxon>
        <taxon>Dothideomycetes</taxon>
        <taxon>Dothideomycetidae</taxon>
        <taxon>Dothideales</taxon>
        <taxon>Saccotheciaceae</taxon>
        <taxon>Aureobasidium</taxon>
    </lineage>
</organism>
<protein>
    <submittedName>
        <fullName evidence="1">Uncharacterized protein</fullName>
    </submittedName>
</protein>
<evidence type="ECO:0000313" key="1">
    <source>
        <dbReference type="EMBL" id="KEQ95546.1"/>
    </source>
</evidence>
<dbReference type="GeneID" id="25366509"/>
<dbReference type="RefSeq" id="XP_013343889.1">
    <property type="nucleotide sequence ID" value="XM_013488435.1"/>
</dbReference>
<sequence>MLRAAVNALAAVLTADDEQKREIDGAAFFSFLDTQVEEHDEVVSDELVADLLSDNFQALESWTKLSNGCKTT</sequence>
<gene>
    <name evidence="1" type="ORF">AUEXF2481DRAFT_40113</name>
</gene>
<dbReference type="InParanoid" id="A0A074Z9T1"/>